<dbReference type="GO" id="GO:0034080">
    <property type="term" value="P:CENP-A containing chromatin assembly"/>
    <property type="evidence" value="ECO:0007669"/>
    <property type="project" value="TreeGrafter"/>
</dbReference>
<feature type="domain" description="Mis18" evidence="19">
    <location>
        <begin position="1"/>
        <end position="163"/>
    </location>
</feature>
<dbReference type="PANTHER" id="PTHR16431:SF2">
    <property type="entry name" value="PROTEIN MIS18-ALPHA"/>
    <property type="match status" value="1"/>
</dbReference>
<reference evidence="20" key="1">
    <citation type="submission" date="2018-09" db="EMBL/GenBank/DDBJ databases">
        <title>Common duck and Muscovy duck high density SNP chip.</title>
        <authorList>
            <person name="Vignal A."/>
            <person name="Thebault N."/>
            <person name="Warren W.C."/>
        </authorList>
    </citation>
    <scope>NUCLEOTIDE SEQUENCE [LARGE SCALE GENOMIC DNA]</scope>
</reference>
<evidence type="ECO:0000256" key="3">
    <source>
        <dbReference type="ARBA" id="ARBA00004584"/>
    </source>
</evidence>
<comment type="subcellular location">
    <subcellularLocation>
        <location evidence="3">Chromosome</location>
        <location evidence="3">Centromere</location>
    </subcellularLocation>
    <subcellularLocation>
        <location evidence="2">Nucleus</location>
    </subcellularLocation>
</comment>
<evidence type="ECO:0000256" key="18">
    <source>
        <dbReference type="SAM" id="MobiDB-lite"/>
    </source>
</evidence>
<dbReference type="GO" id="GO:0000785">
    <property type="term" value="C:chromatin"/>
    <property type="evidence" value="ECO:0007669"/>
    <property type="project" value="TreeGrafter"/>
</dbReference>
<proteinExistence type="predicted"/>
<keyword evidence="21" id="KW-1185">Reference proteome</keyword>
<keyword evidence="11" id="KW-0832">Ubl conjugation</keyword>
<feature type="region of interest" description="Disordered" evidence="18">
    <location>
        <begin position="1"/>
        <end position="89"/>
    </location>
</feature>
<keyword evidence="9" id="KW-0498">Mitosis</keyword>
<accession>A0A8C3GEL3</accession>
<keyword evidence="10" id="KW-0862">Zinc</keyword>
<evidence type="ECO:0000259" key="19">
    <source>
        <dbReference type="PROSITE" id="PS51793"/>
    </source>
</evidence>
<evidence type="ECO:0000256" key="7">
    <source>
        <dbReference type="ARBA" id="ARBA00022618"/>
    </source>
</evidence>
<dbReference type="GO" id="GO:0005634">
    <property type="term" value="C:nucleus"/>
    <property type="evidence" value="ECO:0007669"/>
    <property type="project" value="UniProtKB-SubCell"/>
</dbReference>
<evidence type="ECO:0000256" key="6">
    <source>
        <dbReference type="ARBA" id="ARBA00022553"/>
    </source>
</evidence>
<feature type="compositionally biased region" description="Basic and acidic residues" evidence="18">
    <location>
        <begin position="22"/>
        <end position="40"/>
    </location>
</feature>
<dbReference type="Proteomes" id="UP000694556">
    <property type="component" value="Chromosome 1"/>
</dbReference>
<evidence type="ECO:0000256" key="2">
    <source>
        <dbReference type="ARBA" id="ARBA00004123"/>
    </source>
</evidence>
<keyword evidence="13" id="KW-0131">Cell cycle</keyword>
<keyword evidence="14" id="KW-0137">Centromere</keyword>
<organism evidence="20 21">
    <name type="scientific">Cairina moschata</name>
    <name type="common">Muscovy duck</name>
    <dbReference type="NCBI Taxonomy" id="8855"/>
    <lineage>
        <taxon>Eukaryota</taxon>
        <taxon>Metazoa</taxon>
        <taxon>Chordata</taxon>
        <taxon>Craniata</taxon>
        <taxon>Vertebrata</taxon>
        <taxon>Euteleostomi</taxon>
        <taxon>Archelosauria</taxon>
        <taxon>Archosauria</taxon>
        <taxon>Dinosauria</taxon>
        <taxon>Saurischia</taxon>
        <taxon>Theropoda</taxon>
        <taxon>Coelurosauria</taxon>
        <taxon>Aves</taxon>
        <taxon>Neognathae</taxon>
        <taxon>Galloanserae</taxon>
        <taxon>Anseriformes</taxon>
        <taxon>Anatidae</taxon>
        <taxon>Anatinae</taxon>
        <taxon>Cairina</taxon>
    </lineage>
</organism>
<keyword evidence="8" id="KW-0479">Metal-binding</keyword>
<evidence type="ECO:0000256" key="15">
    <source>
        <dbReference type="ARBA" id="ARBA00039650"/>
    </source>
</evidence>
<evidence type="ECO:0000256" key="13">
    <source>
        <dbReference type="ARBA" id="ARBA00023306"/>
    </source>
</evidence>
<dbReference type="GO" id="GO:0007059">
    <property type="term" value="P:chromosome segregation"/>
    <property type="evidence" value="ECO:0007669"/>
    <property type="project" value="TreeGrafter"/>
</dbReference>
<evidence type="ECO:0000256" key="1">
    <source>
        <dbReference type="ARBA" id="ARBA00003694"/>
    </source>
</evidence>
<sequence length="216" mass="23080">MEMRRAHAQSPRPPKDAIGSEGRAEARHGQFRRGQFEGGRHGGARLLVLAAGDGRRPRPGRGGGGGGGGGGEAAAGGTGGGRRGPDAHGVPVRRLQAARGRHAQLGDQRRGDGMRRAAHMIETLFCSGCSRTLGNIYRCTPKHLDYKRDMFCFNIDSIESYILGSSEKQAATDEEPLTLESRAALEEALERADTILKALEARMTAVESSIESLHNV</sequence>
<evidence type="ECO:0000256" key="10">
    <source>
        <dbReference type="ARBA" id="ARBA00022833"/>
    </source>
</evidence>
<protein>
    <recommendedName>
        <fullName evidence="15">Protein Mis18-alpha</fullName>
    </recommendedName>
</protein>
<dbReference type="GO" id="GO:0000775">
    <property type="term" value="C:chromosome, centromeric region"/>
    <property type="evidence" value="ECO:0007669"/>
    <property type="project" value="UniProtKB-SubCell"/>
</dbReference>
<evidence type="ECO:0000256" key="11">
    <source>
        <dbReference type="ARBA" id="ARBA00022843"/>
    </source>
</evidence>
<evidence type="ECO:0000256" key="12">
    <source>
        <dbReference type="ARBA" id="ARBA00023242"/>
    </source>
</evidence>
<dbReference type="PANTHER" id="PTHR16431">
    <property type="entry name" value="NEUROGENIC PROTEIN MASTERMIND"/>
    <property type="match status" value="1"/>
</dbReference>
<keyword evidence="6" id="KW-0597">Phosphoprotein</keyword>
<evidence type="ECO:0000313" key="20">
    <source>
        <dbReference type="Ensembl" id="ENSCMMP00000003599.1"/>
    </source>
</evidence>
<evidence type="ECO:0000256" key="4">
    <source>
        <dbReference type="ARBA" id="ARBA00022454"/>
    </source>
</evidence>
<dbReference type="AlphaFoldDB" id="A0A8C3GEL3"/>
<dbReference type="PROSITE" id="PS51793">
    <property type="entry name" value="MIS18"/>
    <property type="match status" value="1"/>
</dbReference>
<dbReference type="GO" id="GO:0051301">
    <property type="term" value="P:cell division"/>
    <property type="evidence" value="ECO:0007669"/>
    <property type="project" value="UniProtKB-KW"/>
</dbReference>
<evidence type="ECO:0000256" key="9">
    <source>
        <dbReference type="ARBA" id="ARBA00022776"/>
    </source>
</evidence>
<dbReference type="InterPro" id="IPR004910">
    <property type="entry name" value="Yippee/Mis18/Cereblon"/>
</dbReference>
<evidence type="ECO:0000256" key="14">
    <source>
        <dbReference type="ARBA" id="ARBA00023328"/>
    </source>
</evidence>
<dbReference type="Pfam" id="PF03226">
    <property type="entry name" value="Yippee-Mis18"/>
    <property type="match status" value="1"/>
</dbReference>
<evidence type="ECO:0000256" key="16">
    <source>
        <dbReference type="ARBA" id="ARBA00046705"/>
    </source>
</evidence>
<dbReference type="GO" id="GO:0046872">
    <property type="term" value="F:metal ion binding"/>
    <property type="evidence" value="ECO:0007669"/>
    <property type="project" value="UniProtKB-KW"/>
</dbReference>
<feature type="coiled-coil region" evidence="17">
    <location>
        <begin position="182"/>
        <end position="216"/>
    </location>
</feature>
<name>A0A8C3GEL3_CAIMO</name>
<dbReference type="Ensembl" id="ENSCMMT00000004049.1">
    <property type="protein sequence ID" value="ENSCMMP00000003599.1"/>
    <property type="gene ID" value="ENSCMMG00000002320.1"/>
</dbReference>
<dbReference type="InterPro" id="IPR034752">
    <property type="entry name" value="Mis18"/>
</dbReference>
<feature type="compositionally biased region" description="Gly residues" evidence="18">
    <location>
        <begin position="60"/>
        <end position="82"/>
    </location>
</feature>
<keyword evidence="12" id="KW-0539">Nucleus</keyword>
<evidence type="ECO:0000313" key="21">
    <source>
        <dbReference type="Proteomes" id="UP000694556"/>
    </source>
</evidence>
<keyword evidence="4" id="KW-0158">Chromosome</keyword>
<evidence type="ECO:0000256" key="17">
    <source>
        <dbReference type="SAM" id="Coils"/>
    </source>
</evidence>
<keyword evidence="5" id="KW-1017">Isopeptide bond</keyword>
<comment type="function">
    <text evidence="1">Required for recruitment of CENPA to centromeres and normal chromosome segregation during mitosis.</text>
</comment>
<keyword evidence="7" id="KW-0132">Cell division</keyword>
<keyword evidence="17" id="KW-0175">Coiled coil</keyword>
<evidence type="ECO:0000256" key="5">
    <source>
        <dbReference type="ARBA" id="ARBA00022499"/>
    </source>
</evidence>
<reference evidence="20" key="3">
    <citation type="submission" date="2025-09" db="UniProtKB">
        <authorList>
            <consortium name="Ensembl"/>
        </authorList>
    </citation>
    <scope>IDENTIFICATION</scope>
</reference>
<reference evidence="20" key="2">
    <citation type="submission" date="2025-08" db="UniProtKB">
        <authorList>
            <consortium name="Ensembl"/>
        </authorList>
    </citation>
    <scope>IDENTIFICATION</scope>
</reference>
<evidence type="ECO:0000256" key="8">
    <source>
        <dbReference type="ARBA" id="ARBA00022723"/>
    </source>
</evidence>
<comment type="subunit">
    <text evidence="16">Homodimer, and heterodimer with OIP5/MIS18B. Identified in a complex containing MIS18A, OIP5/MIS18B, MIS18BP1, RBBP7 and RBBP4.</text>
</comment>